<reference evidence="1" key="1">
    <citation type="submission" date="2015-09" db="EMBL/GenBank/DDBJ databases">
        <title>De novo assembly of Pectinophora gossypiella (Pink Bollworm) gut transcriptome.</title>
        <authorList>
            <person name="Tassone E.E."/>
        </authorList>
    </citation>
    <scope>NUCLEOTIDE SEQUENCE</scope>
</reference>
<dbReference type="EMBL" id="GDQN01008185">
    <property type="protein sequence ID" value="JAT82869.1"/>
    <property type="molecule type" value="Transcribed_RNA"/>
</dbReference>
<sequence length="117" mass="13452">QIKTYTTKNNVENLQAYLCYPKIVIFESNSTIRVVDIEDNKENPANPDSIYTFDHQILDNTLTGHLLWLVFKSGDIVVINLIKSSQIRIRSDNYANYKINRILNDDGNLFLLSESGE</sequence>
<evidence type="ECO:0000313" key="1">
    <source>
        <dbReference type="EMBL" id="JAT82869.1"/>
    </source>
</evidence>
<protein>
    <submittedName>
        <fullName evidence="1">Uncharacterized protein</fullName>
    </submittedName>
</protein>
<dbReference type="OrthoDB" id="343783at2759"/>
<gene>
    <name evidence="1" type="ORF">g.16571</name>
</gene>
<proteinExistence type="predicted"/>
<accession>A0A1E1W7D8</accession>
<feature type="non-terminal residue" evidence="1">
    <location>
        <position position="1"/>
    </location>
</feature>
<organism evidence="1">
    <name type="scientific">Pectinophora gossypiella</name>
    <name type="common">Cotton pink bollworm</name>
    <name type="synonym">Depressaria gossypiella</name>
    <dbReference type="NCBI Taxonomy" id="13191"/>
    <lineage>
        <taxon>Eukaryota</taxon>
        <taxon>Metazoa</taxon>
        <taxon>Ecdysozoa</taxon>
        <taxon>Arthropoda</taxon>
        <taxon>Hexapoda</taxon>
        <taxon>Insecta</taxon>
        <taxon>Pterygota</taxon>
        <taxon>Neoptera</taxon>
        <taxon>Endopterygota</taxon>
        <taxon>Lepidoptera</taxon>
        <taxon>Glossata</taxon>
        <taxon>Ditrysia</taxon>
        <taxon>Gelechioidea</taxon>
        <taxon>Gelechiidae</taxon>
        <taxon>Apatetrinae</taxon>
        <taxon>Pectinophora</taxon>
    </lineage>
</organism>
<feature type="non-terminal residue" evidence="1">
    <location>
        <position position="117"/>
    </location>
</feature>
<name>A0A1E1W7D8_PECGO</name>
<dbReference type="AlphaFoldDB" id="A0A1E1W7D8"/>